<sequence length="104" mass="11822">MFKKRKTREEKRRAIESAREEEKAGEKGIDRISLALTPLSKCLWKVRLSLFGRGLPPSPFVPVAHLRSCARPPHPLTTTLVNDDFSEFRRGLALIENTVRIPAD</sequence>
<evidence type="ECO:0000313" key="2">
    <source>
        <dbReference type="EMBL" id="KAG9440861.1"/>
    </source>
</evidence>
<reference evidence="2 3" key="1">
    <citation type="submission" date="2021-07" db="EMBL/GenBank/DDBJ databases">
        <title>The Aristolochia fimbriata genome: insights into angiosperm evolution, floral development and chemical biosynthesis.</title>
        <authorList>
            <person name="Jiao Y."/>
        </authorList>
    </citation>
    <scope>NUCLEOTIDE SEQUENCE [LARGE SCALE GENOMIC DNA]</scope>
    <source>
        <strain evidence="2">IBCAS-2021</strain>
        <tissue evidence="2">Leaf</tissue>
    </source>
</reference>
<evidence type="ECO:0000313" key="3">
    <source>
        <dbReference type="Proteomes" id="UP000825729"/>
    </source>
</evidence>
<dbReference type="EMBL" id="JAINDJ010000008">
    <property type="protein sequence ID" value="KAG9440861.1"/>
    <property type="molecule type" value="Genomic_DNA"/>
</dbReference>
<accession>A0AAV7DZ22</accession>
<proteinExistence type="predicted"/>
<keyword evidence="3" id="KW-1185">Reference proteome</keyword>
<gene>
    <name evidence="2" type="ORF">H6P81_021026</name>
</gene>
<dbReference type="Proteomes" id="UP000825729">
    <property type="component" value="Unassembled WGS sequence"/>
</dbReference>
<name>A0AAV7DZ22_ARIFI</name>
<organism evidence="2 3">
    <name type="scientific">Aristolochia fimbriata</name>
    <name type="common">White veined hardy Dutchman's pipe vine</name>
    <dbReference type="NCBI Taxonomy" id="158543"/>
    <lineage>
        <taxon>Eukaryota</taxon>
        <taxon>Viridiplantae</taxon>
        <taxon>Streptophyta</taxon>
        <taxon>Embryophyta</taxon>
        <taxon>Tracheophyta</taxon>
        <taxon>Spermatophyta</taxon>
        <taxon>Magnoliopsida</taxon>
        <taxon>Magnoliidae</taxon>
        <taxon>Piperales</taxon>
        <taxon>Aristolochiaceae</taxon>
        <taxon>Aristolochia</taxon>
    </lineage>
</organism>
<dbReference type="AlphaFoldDB" id="A0AAV7DZ22"/>
<evidence type="ECO:0000256" key="1">
    <source>
        <dbReference type="SAM" id="MobiDB-lite"/>
    </source>
</evidence>
<feature type="compositionally biased region" description="Basic and acidic residues" evidence="1">
    <location>
        <begin position="7"/>
        <end position="26"/>
    </location>
</feature>
<comment type="caution">
    <text evidence="2">The sequence shown here is derived from an EMBL/GenBank/DDBJ whole genome shotgun (WGS) entry which is preliminary data.</text>
</comment>
<protein>
    <submittedName>
        <fullName evidence="2">Uncharacterized protein</fullName>
    </submittedName>
</protein>
<feature type="region of interest" description="Disordered" evidence="1">
    <location>
        <begin position="1"/>
        <end position="26"/>
    </location>
</feature>